<comment type="caution">
    <text evidence="1">The sequence shown here is derived from an EMBL/GenBank/DDBJ whole genome shotgun (WGS) entry which is preliminary data.</text>
</comment>
<proteinExistence type="predicted"/>
<keyword evidence="2" id="KW-1185">Reference proteome</keyword>
<organism evidence="1 2">
    <name type="scientific">Micractinium conductrix</name>
    <dbReference type="NCBI Taxonomy" id="554055"/>
    <lineage>
        <taxon>Eukaryota</taxon>
        <taxon>Viridiplantae</taxon>
        <taxon>Chlorophyta</taxon>
        <taxon>core chlorophytes</taxon>
        <taxon>Trebouxiophyceae</taxon>
        <taxon>Chlorellales</taxon>
        <taxon>Chlorellaceae</taxon>
        <taxon>Chlorella clade</taxon>
        <taxon>Micractinium</taxon>
    </lineage>
</organism>
<accession>A0A2P6V9S4</accession>
<evidence type="ECO:0000313" key="2">
    <source>
        <dbReference type="Proteomes" id="UP000239649"/>
    </source>
</evidence>
<dbReference type="EMBL" id="LHPF02000017">
    <property type="protein sequence ID" value="PSC70839.1"/>
    <property type="molecule type" value="Genomic_DNA"/>
</dbReference>
<name>A0A2P6V9S4_9CHLO</name>
<sequence length="82" mass="8313">MAWSQAAPFVAACSYGVSQVAGQCSDACAAAVAPFSADCFSPVVANEFFIYAPGIVRPDAQQASAFYETSLALAALAAALCI</sequence>
<reference evidence="1 2" key="1">
    <citation type="journal article" date="2018" name="Plant J.">
        <title>Genome sequences of Chlorella sorokiniana UTEX 1602 and Micractinium conductrix SAG 241.80: implications to maltose excretion by a green alga.</title>
        <authorList>
            <person name="Arriola M.B."/>
            <person name="Velmurugan N."/>
            <person name="Zhang Y."/>
            <person name="Plunkett M.H."/>
            <person name="Hondzo H."/>
            <person name="Barney B.M."/>
        </authorList>
    </citation>
    <scope>NUCLEOTIDE SEQUENCE [LARGE SCALE GENOMIC DNA]</scope>
    <source>
        <strain evidence="1 2">SAG 241.80</strain>
    </source>
</reference>
<evidence type="ECO:0000313" key="1">
    <source>
        <dbReference type="EMBL" id="PSC70839.1"/>
    </source>
</evidence>
<protein>
    <submittedName>
        <fullName evidence="1">Uncharacterized protein</fullName>
    </submittedName>
</protein>
<dbReference type="Proteomes" id="UP000239649">
    <property type="component" value="Unassembled WGS sequence"/>
</dbReference>
<gene>
    <name evidence="1" type="ORF">C2E20_5641</name>
</gene>
<dbReference type="AlphaFoldDB" id="A0A2P6V9S4"/>